<feature type="compositionally biased region" description="Polar residues" evidence="1">
    <location>
        <begin position="170"/>
        <end position="183"/>
    </location>
</feature>
<evidence type="ECO:0008006" key="5">
    <source>
        <dbReference type="Google" id="ProtNLM"/>
    </source>
</evidence>
<dbReference type="PROSITE" id="PS51257">
    <property type="entry name" value="PROKAR_LIPOPROTEIN"/>
    <property type="match status" value="1"/>
</dbReference>
<protein>
    <recommendedName>
        <fullName evidence="5">DUF31 domain-containing protein</fullName>
    </recommendedName>
</protein>
<name>A0A6M4JCN6_9MOLU</name>
<feature type="chain" id="PRO_5026788423" description="DUF31 domain-containing protein" evidence="2">
    <location>
        <begin position="20"/>
        <end position="1297"/>
    </location>
</feature>
<proteinExistence type="predicted"/>
<evidence type="ECO:0000313" key="3">
    <source>
        <dbReference type="EMBL" id="QJR44038.1"/>
    </source>
</evidence>
<evidence type="ECO:0000256" key="2">
    <source>
        <dbReference type="SAM" id="SignalP"/>
    </source>
</evidence>
<reference evidence="3 4" key="1">
    <citation type="submission" date="2020-05" db="EMBL/GenBank/DDBJ databases">
        <title>Novel Mycoplasma species detected in Mirounga angustirostris (northern elephant seal) from the USA.</title>
        <authorList>
            <person name="Volokhov D.V."/>
        </authorList>
    </citation>
    <scope>NUCLEOTIDE SEQUENCE [LARGE SCALE GENOMIC DNA]</scope>
    <source>
        <strain evidence="3 4">Mirounga ES2806-NAS</strain>
    </source>
</reference>
<feature type="region of interest" description="Disordered" evidence="1">
    <location>
        <begin position="96"/>
        <end position="183"/>
    </location>
</feature>
<evidence type="ECO:0000313" key="4">
    <source>
        <dbReference type="Proteomes" id="UP000502118"/>
    </source>
</evidence>
<organism evidence="3 4">
    <name type="scientific">Mycoplasma miroungirhinis</name>
    <dbReference type="NCBI Taxonomy" id="754516"/>
    <lineage>
        <taxon>Bacteria</taxon>
        <taxon>Bacillati</taxon>
        <taxon>Mycoplasmatota</taxon>
        <taxon>Mollicutes</taxon>
        <taxon>Mycoplasmataceae</taxon>
        <taxon>Mycoplasma</taxon>
    </lineage>
</organism>
<feature type="compositionally biased region" description="Polar residues" evidence="1">
    <location>
        <begin position="120"/>
        <end position="131"/>
    </location>
</feature>
<feature type="signal peptide" evidence="2">
    <location>
        <begin position="1"/>
        <end position="19"/>
    </location>
</feature>
<feature type="compositionally biased region" description="Basic and acidic residues" evidence="1">
    <location>
        <begin position="150"/>
        <end position="169"/>
    </location>
</feature>
<feature type="compositionally biased region" description="Low complexity" evidence="1">
    <location>
        <begin position="140"/>
        <end position="149"/>
    </location>
</feature>
<gene>
    <name evidence="3" type="ORF">HLA92_01120</name>
</gene>
<accession>A0A6M4JCN6</accession>
<keyword evidence="4" id="KW-1185">Reference proteome</keyword>
<sequence>MNKKIILKFSMLSVSFCLPILMVSCSNQNNFDNQKRILKERVKKFVKDSQKREYFEQKINQISSQEDEISISNEINDFINSQSKNNKQQINDNNQSIQKEDKQNSQTNQNFKKDEDKQLDNTNNPQTNEIANKNDDPKINNTNNQTTNPETKKEKTNTEHSVESSKKTNEQSQNKSNNNVAATTQTPTITSLILNNNSITQNSVQYFITIQNVSNLLVKNYKLYAKLSNTDNKFIATNITENNNNINAEFHFINLMSNTNYLIEYIKLINNENQEILLELPQNSNYQFTTKQINTNNLDKSLKSSLEYGNTVSLQQANEYSNEDKNIKQYSQNILDKNNLKTKNVAYRDYFEVLDSNYVWSESNDNDLTLHNNQTLHIKNIVLNQNKVFINTMENLNNSIPLKILIKSWNDKKPWSKWIDVSYDNSNINFNYDNLNNKISKFIITQIKYQNNDVSRVAFDNKNVFDNQMKINSLTISNFELYKDEPNKNIFATLALNLDKNQLNFIRDKIIALTFETKEKIVQLQKDLFGATKNEEDKFNKEYSVPHKKRIYLTYDQLSKFKLNGLQEKIFYKLSEIEILNTDYSPVFTPFKVNNQEYFAFNFNWNSDHKLTNQLSEQNNNINKISKSSLVNGTNKSEKIDFSIENLSTLIDYNFEKHNFLTRYPNHKNKKVFTKDYKITKNGINQDLHWFKTRNLLAKQIFSISENQKTATIHKRLDSIQNLNKLPLENVLLWISLQLNTNPINAKLWTEFNDIQSRIRIPISLKILKENNHIEDVDFLFDYVSENPQFQQDLATKIKSLVRFNIDLKGDDLELILKNRDGYDTTFSNNVAQHNTAINHSIFISNADLFVHWIQDTNTPKILSFKEVETVDNLSIKPTTTAFNDTYELKTKTKYVSGGQITNKLEIKNALTSAPSPEETGKRVFKEDNNFAINQARKRVFSLSNKSDGTWNIIAKVNNDPNDYRFWTFANYHVWDTNISDKSRLFTHKQTSDFGNDKYLVTNGQLVVPTLINKTDNHQGPIYSKASELPNLPVNGNLYDFNFSNENKGISYELIAAYTGKIKNNFDKLRDNEGFSVNVNESNPLWQADLVIAIVDFKVIFDKFANQNLNTYRENGKNLTQQQINAIQHILDFKTIEPLQISKQSRFMNSDNNLNFYIASLPKVNTSTNPDGYANAARYREYLFALNTLKISLAEKVSVMDGFQAASWWETKYFDLYSGSSGSGIYDYQGNLVGLNNQGTPARVNNFAFTETQKYSFFGNDDINYNPATFYQINKKLAYLYPNDFQDIFKQNKKQNA</sequence>
<dbReference type="Proteomes" id="UP000502118">
    <property type="component" value="Chromosome"/>
</dbReference>
<dbReference type="RefSeq" id="WP_171112693.1">
    <property type="nucleotide sequence ID" value="NZ_CP053097.1"/>
</dbReference>
<evidence type="ECO:0000256" key="1">
    <source>
        <dbReference type="SAM" id="MobiDB-lite"/>
    </source>
</evidence>
<dbReference type="KEGG" id="mmio:HLA92_01120"/>
<dbReference type="EMBL" id="CP053097">
    <property type="protein sequence ID" value="QJR44038.1"/>
    <property type="molecule type" value="Genomic_DNA"/>
</dbReference>
<keyword evidence="2" id="KW-0732">Signal</keyword>